<feature type="transmembrane region" description="Helical" evidence="1">
    <location>
        <begin position="5"/>
        <end position="22"/>
    </location>
</feature>
<organism evidence="2 3">
    <name type="scientific">Alcanivorax nanhaiticus</name>
    <dbReference type="NCBI Taxonomy" id="1177154"/>
    <lineage>
        <taxon>Bacteria</taxon>
        <taxon>Pseudomonadati</taxon>
        <taxon>Pseudomonadota</taxon>
        <taxon>Gammaproteobacteria</taxon>
        <taxon>Oceanospirillales</taxon>
        <taxon>Alcanivoracaceae</taxon>
        <taxon>Alcanivorax</taxon>
    </lineage>
</organism>
<keyword evidence="3" id="KW-1185">Reference proteome</keyword>
<evidence type="ECO:0000313" key="3">
    <source>
        <dbReference type="Proteomes" id="UP000029444"/>
    </source>
</evidence>
<accession>A0A095SG34</accession>
<evidence type="ECO:0000256" key="1">
    <source>
        <dbReference type="SAM" id="Phobius"/>
    </source>
</evidence>
<gene>
    <name evidence="2" type="ORF">Y5S_03444</name>
</gene>
<dbReference type="STRING" id="1177154.Y5S_03444"/>
<protein>
    <submittedName>
        <fullName evidence="2">Uncharacterized protein</fullName>
    </submittedName>
</protein>
<dbReference type="PATRIC" id="fig|1177154.3.peg.3453"/>
<dbReference type="eggNOG" id="ENOG5033777">
    <property type="taxonomic scope" value="Bacteria"/>
</dbReference>
<dbReference type="EMBL" id="ARXV01000019">
    <property type="protein sequence ID" value="KGD63289.1"/>
    <property type="molecule type" value="Genomic_DNA"/>
</dbReference>
<dbReference type="AlphaFoldDB" id="A0A095SG34"/>
<evidence type="ECO:0000313" key="2">
    <source>
        <dbReference type="EMBL" id="KGD63289.1"/>
    </source>
</evidence>
<dbReference type="Proteomes" id="UP000029444">
    <property type="component" value="Unassembled WGS sequence"/>
</dbReference>
<comment type="caution">
    <text evidence="2">The sequence shown here is derived from an EMBL/GenBank/DDBJ whole genome shotgun (WGS) entry which is preliminary data.</text>
</comment>
<dbReference type="RefSeq" id="WP_035234872.1">
    <property type="nucleotide sequence ID" value="NZ_ARXV01000019.1"/>
</dbReference>
<keyword evidence="1" id="KW-0812">Transmembrane</keyword>
<reference evidence="2 3" key="1">
    <citation type="submission" date="2012-09" db="EMBL/GenBank/DDBJ databases">
        <title>Genome Sequence of alkane-degrading Bacterium Alcanivorax sp. 19-m-6.</title>
        <authorList>
            <person name="Lai Q."/>
            <person name="Shao Z."/>
        </authorList>
    </citation>
    <scope>NUCLEOTIDE SEQUENCE [LARGE SCALE GENOMIC DNA]</scope>
    <source>
        <strain evidence="2 3">19-m-6</strain>
    </source>
</reference>
<name>A0A095SG34_9GAMM</name>
<keyword evidence="1" id="KW-0472">Membrane</keyword>
<keyword evidence="1" id="KW-1133">Transmembrane helix</keyword>
<dbReference type="OrthoDB" id="6989939at2"/>
<proteinExistence type="predicted"/>
<sequence length="394" mass="44927">MKNAIILILFTGFIFFLGWWISDESLNPVAQHWIEEPVKESKAYNLLLGIGSEPGLSAEEEGRRLFYARLKDPTVAIPNHFDRQVSPDLLCDYANYSCLANQRKYADAIPAILRDYQTLIERYQQLITMDRYVDNTPLNLTVDFPRYALLLEASRLSSLQLLTQPNIASALATEIKHIRHFLGQEHNLISKLVTARILAEKIQFASLLVQEGTPVALADYRLSIEEKSLATALRYEFLLRARFLIDEQYKQGISEMTIWERLALALGTRTNITLNRDLASTLHYADLSENPAVIIVNDHYVMPPPTTGQTIRNPFGNYLLEIATPDMKGYLLRMAHLDAKLQLLGWLRHPDQALPNPWPESDPIVIDKEKQQICFPTSQNSDQQNSCLPWLPSP</sequence>